<evidence type="ECO:0000313" key="1">
    <source>
        <dbReference type="EMBL" id="QBK90989.1"/>
    </source>
</evidence>
<dbReference type="EMBL" id="MK500506">
    <property type="protein sequence ID" value="QBK90989.1"/>
    <property type="molecule type" value="Genomic_DNA"/>
</dbReference>
<accession>A0A481Z776</accession>
<gene>
    <name evidence="1" type="ORF">LCPAC201_02900</name>
</gene>
<name>A0A481Z776_9VIRU</name>
<proteinExistence type="predicted"/>
<organism evidence="1">
    <name type="scientific">Pithovirus LCPAC201</name>
    <dbReference type="NCBI Taxonomy" id="2506591"/>
    <lineage>
        <taxon>Viruses</taxon>
        <taxon>Pithoviruses</taxon>
    </lineage>
</organism>
<protein>
    <submittedName>
        <fullName evidence="1">Uncharacterized protein</fullName>
    </submittedName>
</protein>
<sequence>MNSTKTQSAEKLQKLSELIERLTAFKEKHGDMEVGMQDDHGRIISINYIEKRNLKWNTHGYYQGGNDNDNLETVCAFYVC</sequence>
<reference evidence="1" key="1">
    <citation type="journal article" date="2019" name="MBio">
        <title>Virus Genomes from Deep Sea Sediments Expand the Ocean Megavirome and Support Independent Origins of Viral Gigantism.</title>
        <authorList>
            <person name="Backstrom D."/>
            <person name="Yutin N."/>
            <person name="Jorgensen S.L."/>
            <person name="Dharamshi J."/>
            <person name="Homa F."/>
            <person name="Zaremba-Niedwiedzka K."/>
            <person name="Spang A."/>
            <person name="Wolf Y.I."/>
            <person name="Koonin E.V."/>
            <person name="Ettema T.J."/>
        </authorList>
    </citation>
    <scope>NUCLEOTIDE SEQUENCE</scope>
</reference>